<organism evidence="8 9">
    <name type="scientific">Sphaerisporangium dianthi</name>
    <dbReference type="NCBI Taxonomy" id="1436120"/>
    <lineage>
        <taxon>Bacteria</taxon>
        <taxon>Bacillati</taxon>
        <taxon>Actinomycetota</taxon>
        <taxon>Actinomycetes</taxon>
        <taxon>Streptosporangiales</taxon>
        <taxon>Streptosporangiaceae</taxon>
        <taxon>Sphaerisporangium</taxon>
    </lineage>
</organism>
<evidence type="ECO:0000256" key="2">
    <source>
        <dbReference type="ARBA" id="ARBA00022692"/>
    </source>
</evidence>
<feature type="transmembrane region" description="Helical" evidence="6">
    <location>
        <begin position="245"/>
        <end position="264"/>
    </location>
</feature>
<comment type="caution">
    <text evidence="8">The sequence shown here is derived from an EMBL/GenBank/DDBJ whole genome shotgun (WGS) entry which is preliminary data.</text>
</comment>
<reference evidence="9" key="1">
    <citation type="journal article" date="2019" name="Int. J. Syst. Evol. Microbiol.">
        <title>The Global Catalogue of Microorganisms (GCM) 10K type strain sequencing project: providing services to taxonomists for standard genome sequencing and annotation.</title>
        <authorList>
            <consortium name="The Broad Institute Genomics Platform"/>
            <consortium name="The Broad Institute Genome Sequencing Center for Infectious Disease"/>
            <person name="Wu L."/>
            <person name="Ma J."/>
        </authorList>
    </citation>
    <scope>NUCLEOTIDE SEQUENCE [LARGE SCALE GENOMIC DNA]</scope>
    <source>
        <strain evidence="9">CGMCC 4.7132</strain>
    </source>
</reference>
<evidence type="ECO:0000256" key="1">
    <source>
        <dbReference type="ARBA" id="ARBA00004141"/>
    </source>
</evidence>
<keyword evidence="3 6" id="KW-1133">Transmembrane helix</keyword>
<dbReference type="PANTHER" id="PTHR43229:SF2">
    <property type="entry name" value="NODULATION PROTEIN J"/>
    <property type="match status" value="1"/>
</dbReference>
<feature type="transmembrane region" description="Helical" evidence="6">
    <location>
        <begin position="37"/>
        <end position="53"/>
    </location>
</feature>
<comment type="similarity">
    <text evidence="6">Belongs to the ABC-2 integral membrane protein family.</text>
</comment>
<keyword evidence="6" id="KW-1003">Cell membrane</keyword>
<evidence type="ECO:0000259" key="7">
    <source>
        <dbReference type="PROSITE" id="PS51012"/>
    </source>
</evidence>
<keyword evidence="5" id="KW-0046">Antibiotic resistance</keyword>
<comment type="subcellular location">
    <subcellularLocation>
        <location evidence="6">Cell membrane</location>
        <topology evidence="6">Multi-pass membrane protein</topology>
    </subcellularLocation>
    <subcellularLocation>
        <location evidence="1">Membrane</location>
        <topology evidence="1">Multi-pass membrane protein</topology>
    </subcellularLocation>
</comment>
<keyword evidence="2 6" id="KW-0812">Transmembrane</keyword>
<dbReference type="PROSITE" id="PS51012">
    <property type="entry name" value="ABC_TM2"/>
    <property type="match status" value="1"/>
</dbReference>
<gene>
    <name evidence="8" type="ORF">ACFO60_21425</name>
</gene>
<dbReference type="InterPro" id="IPR047817">
    <property type="entry name" value="ABC2_TM_bact-type"/>
</dbReference>
<proteinExistence type="inferred from homology"/>
<evidence type="ECO:0000256" key="3">
    <source>
        <dbReference type="ARBA" id="ARBA00022989"/>
    </source>
</evidence>
<dbReference type="RefSeq" id="WP_380842725.1">
    <property type="nucleotide sequence ID" value="NZ_JBHSFP010000015.1"/>
</dbReference>
<keyword evidence="4 6" id="KW-0472">Membrane</keyword>
<evidence type="ECO:0000256" key="5">
    <source>
        <dbReference type="ARBA" id="ARBA00023251"/>
    </source>
</evidence>
<protein>
    <recommendedName>
        <fullName evidence="6">Transport permease protein</fullName>
    </recommendedName>
</protein>
<keyword evidence="6" id="KW-0813">Transport</keyword>
<dbReference type="InterPro" id="IPR013525">
    <property type="entry name" value="ABC2_TM"/>
</dbReference>
<feature type="transmembrane region" description="Helical" evidence="6">
    <location>
        <begin position="73"/>
        <end position="98"/>
    </location>
</feature>
<accession>A0ABV9CJZ6</accession>
<name>A0ABV9CJZ6_9ACTN</name>
<dbReference type="EMBL" id="JBHSFP010000015">
    <property type="protein sequence ID" value="MFC4533343.1"/>
    <property type="molecule type" value="Genomic_DNA"/>
</dbReference>
<keyword evidence="9" id="KW-1185">Reference proteome</keyword>
<feature type="transmembrane region" description="Helical" evidence="6">
    <location>
        <begin position="154"/>
        <end position="176"/>
    </location>
</feature>
<evidence type="ECO:0000313" key="9">
    <source>
        <dbReference type="Proteomes" id="UP001596004"/>
    </source>
</evidence>
<evidence type="ECO:0000313" key="8">
    <source>
        <dbReference type="EMBL" id="MFC4533343.1"/>
    </source>
</evidence>
<feature type="transmembrane region" description="Helical" evidence="6">
    <location>
        <begin position="119"/>
        <end position="148"/>
    </location>
</feature>
<evidence type="ECO:0000256" key="6">
    <source>
        <dbReference type="RuleBase" id="RU361157"/>
    </source>
</evidence>
<dbReference type="InterPro" id="IPR051784">
    <property type="entry name" value="Nod_factor_ABC_transporter"/>
</dbReference>
<evidence type="ECO:0000256" key="4">
    <source>
        <dbReference type="ARBA" id="ARBA00023136"/>
    </source>
</evidence>
<dbReference type="PIRSF" id="PIRSF006648">
    <property type="entry name" value="DrrB"/>
    <property type="match status" value="1"/>
</dbReference>
<dbReference type="PANTHER" id="PTHR43229">
    <property type="entry name" value="NODULATION PROTEIN J"/>
    <property type="match status" value="1"/>
</dbReference>
<dbReference type="Pfam" id="PF01061">
    <property type="entry name" value="ABC2_membrane"/>
    <property type="match status" value="1"/>
</dbReference>
<dbReference type="InterPro" id="IPR000412">
    <property type="entry name" value="ABC_2_transport"/>
</dbReference>
<sequence>MAARLTFTNAPPAGTATAADLFAVLYREYALLARNRVNLVLSLTPMLVYLLLVNTSLNNLVGTIDYKGAELRFAVFLLPTVLAMSVVSAAGTSGMALFQEELSGVSTQLWSYPMRRSRFLLGKMLAGVSLVLGQSLLALGVAVLIFEFPFDPQGWLGLLAALTLASVAFNGLYLAAAITITDFQTFMVLTNVSLLVLVFSAPSLYTVADMPVVLQWVSVVNPLTYAINGMRDAAIFGFAGAWPNLLVLAVVAAVTYGVAGRALLNRARNM</sequence>
<feature type="transmembrane region" description="Helical" evidence="6">
    <location>
        <begin position="188"/>
        <end position="208"/>
    </location>
</feature>
<feature type="domain" description="ABC transmembrane type-2" evidence="7">
    <location>
        <begin position="37"/>
        <end position="266"/>
    </location>
</feature>
<dbReference type="Proteomes" id="UP001596004">
    <property type="component" value="Unassembled WGS sequence"/>
</dbReference>